<keyword evidence="4" id="KW-1185">Reference proteome</keyword>
<feature type="compositionally biased region" description="Basic residues" evidence="1">
    <location>
        <begin position="201"/>
        <end position="225"/>
    </location>
</feature>
<dbReference type="AlphaFoldDB" id="A0AAV6UF68"/>
<feature type="signal peptide" evidence="2">
    <location>
        <begin position="1"/>
        <end position="19"/>
    </location>
</feature>
<feature type="compositionally biased region" description="Basic residues" evidence="1">
    <location>
        <begin position="181"/>
        <end position="194"/>
    </location>
</feature>
<evidence type="ECO:0000313" key="3">
    <source>
        <dbReference type="EMBL" id="KAG8182740.1"/>
    </source>
</evidence>
<feature type="chain" id="PRO_5043832085" evidence="2">
    <location>
        <begin position="20"/>
        <end position="225"/>
    </location>
</feature>
<proteinExistence type="predicted"/>
<feature type="compositionally biased region" description="Basic and acidic residues" evidence="1">
    <location>
        <begin position="137"/>
        <end position="180"/>
    </location>
</feature>
<evidence type="ECO:0000256" key="1">
    <source>
        <dbReference type="SAM" id="MobiDB-lite"/>
    </source>
</evidence>
<sequence length="225" mass="25457">MKLLLCALSVCCLVAVISAKKAVEENLDPLEPETREHSSKKYTKEHQKPHHHSGHKHKKHAAAEEQVPKAAESKPKDTPVEIPEPEVKLQSDLETSKKAIKKEEQRSNTEDLHLQDLAYEESLKKDKKKKGHHHGAHHAEVLEKPKGKSDHKLFAEEEAKTPEEKVIEDSFEPLKETRGKGKDKKSKDKSKGKKKASEKTKGKKSKDAKKKDKGKSKKSKDGKKW</sequence>
<comment type="caution">
    <text evidence="3">The sequence shown here is derived from an EMBL/GenBank/DDBJ whole genome shotgun (WGS) entry which is preliminary data.</text>
</comment>
<feature type="compositionally biased region" description="Basic and acidic residues" evidence="1">
    <location>
        <begin position="32"/>
        <end position="46"/>
    </location>
</feature>
<feature type="compositionally biased region" description="Basic residues" evidence="1">
    <location>
        <begin position="47"/>
        <end position="60"/>
    </location>
</feature>
<dbReference type="Proteomes" id="UP000827092">
    <property type="component" value="Unassembled WGS sequence"/>
</dbReference>
<accession>A0AAV6UF68</accession>
<keyword evidence="2" id="KW-0732">Signal</keyword>
<protein>
    <submittedName>
        <fullName evidence="3">Uncharacterized protein</fullName>
    </submittedName>
</protein>
<reference evidence="3 4" key="1">
    <citation type="journal article" date="2022" name="Nat. Ecol. Evol.">
        <title>A masculinizing supergene underlies an exaggerated male reproductive morph in a spider.</title>
        <authorList>
            <person name="Hendrickx F."/>
            <person name="De Corte Z."/>
            <person name="Sonet G."/>
            <person name="Van Belleghem S.M."/>
            <person name="Kostlbacher S."/>
            <person name="Vangestel C."/>
        </authorList>
    </citation>
    <scope>NUCLEOTIDE SEQUENCE [LARGE SCALE GENOMIC DNA]</scope>
    <source>
        <strain evidence="3">W744_W776</strain>
    </source>
</reference>
<feature type="compositionally biased region" description="Basic residues" evidence="1">
    <location>
        <begin position="125"/>
        <end position="136"/>
    </location>
</feature>
<evidence type="ECO:0000256" key="2">
    <source>
        <dbReference type="SAM" id="SignalP"/>
    </source>
</evidence>
<feature type="region of interest" description="Disordered" evidence="1">
    <location>
        <begin position="28"/>
        <end position="225"/>
    </location>
</feature>
<feature type="compositionally biased region" description="Basic and acidic residues" evidence="1">
    <location>
        <begin position="61"/>
        <end position="114"/>
    </location>
</feature>
<gene>
    <name evidence="3" type="ORF">JTE90_008118</name>
</gene>
<dbReference type="EMBL" id="JAFNEN010000450">
    <property type="protein sequence ID" value="KAG8182740.1"/>
    <property type="molecule type" value="Genomic_DNA"/>
</dbReference>
<evidence type="ECO:0000313" key="4">
    <source>
        <dbReference type="Proteomes" id="UP000827092"/>
    </source>
</evidence>
<name>A0AAV6UF68_9ARAC</name>
<organism evidence="3 4">
    <name type="scientific">Oedothorax gibbosus</name>
    <dbReference type="NCBI Taxonomy" id="931172"/>
    <lineage>
        <taxon>Eukaryota</taxon>
        <taxon>Metazoa</taxon>
        <taxon>Ecdysozoa</taxon>
        <taxon>Arthropoda</taxon>
        <taxon>Chelicerata</taxon>
        <taxon>Arachnida</taxon>
        <taxon>Araneae</taxon>
        <taxon>Araneomorphae</taxon>
        <taxon>Entelegynae</taxon>
        <taxon>Araneoidea</taxon>
        <taxon>Linyphiidae</taxon>
        <taxon>Erigoninae</taxon>
        <taxon>Oedothorax</taxon>
    </lineage>
</organism>